<dbReference type="GO" id="GO:0016151">
    <property type="term" value="F:nickel cation binding"/>
    <property type="evidence" value="ECO:0007669"/>
    <property type="project" value="UniProtKB-UniRule"/>
</dbReference>
<sequence>MDLSTNTSKILYLDCSSGISGDMTVGALLDLGADRDVLLEALKSLPLEGYRTEITSVTKSGLKACDFHVILDERYENHDHDMAYLHGPGHESEAPGHVGHKLPEHGHPHQAHPHSHGRNLPDIRRILSEGRLTPHALELALKIFQIVAEAESQVHGKPLEEVHFHEVGAVDSIVDIAAAAVCIDNLGIQDVIIPFLTEGWGQVRCQHGLLPVPVPAVTAILTAYGLPLHISSVEGELVTPTGAAIAAALRTGGQLPAEFKILRTGLGAGKRDYQTAGVLRAMLLEAGSTSHDRVLVIETNMDDCTGEAMGFVMEELLEAGALDVFYTPIYMKKHRPAYQLSVICAPEKRQTMEELIFRHTTSIGLRVSEMQRTKLSRKIISLETPWGMADVKMCQYRNEIYYYPESDSILQLAKDNHISFTEMYHEVKEYAAKNHTVL</sequence>
<dbReference type="InterPro" id="IPR002822">
    <property type="entry name" value="Ni_insertion"/>
</dbReference>
<dbReference type="Pfam" id="PF01969">
    <property type="entry name" value="Ni_insertion"/>
    <property type="match status" value="1"/>
</dbReference>
<dbReference type="GO" id="GO:0016829">
    <property type="term" value="F:lyase activity"/>
    <property type="evidence" value="ECO:0007669"/>
    <property type="project" value="UniProtKB-UniRule"/>
</dbReference>
<evidence type="ECO:0000313" key="4">
    <source>
        <dbReference type="EMBL" id="HIV23364.1"/>
    </source>
</evidence>
<keyword evidence="2" id="KW-0456">Lyase</keyword>
<evidence type="ECO:0000256" key="3">
    <source>
        <dbReference type="SAM" id="MobiDB-lite"/>
    </source>
</evidence>
<feature type="compositionally biased region" description="Basic and acidic residues" evidence="3">
    <location>
        <begin position="85"/>
        <end position="94"/>
    </location>
</feature>
<keyword evidence="1 2" id="KW-0533">Nickel</keyword>
<dbReference type="EC" id="4.99.1.12" evidence="2"/>
<dbReference type="HAMAP" id="MF_01074">
    <property type="entry name" value="LarC"/>
    <property type="match status" value="1"/>
</dbReference>
<organism evidence="4 5">
    <name type="scientific">Candidatus Merdiplasma excrementigallinarum</name>
    <dbReference type="NCBI Taxonomy" id="2840864"/>
    <lineage>
        <taxon>Bacteria</taxon>
        <taxon>Bacillati</taxon>
        <taxon>Bacillota</taxon>
        <taxon>Clostridia</taxon>
        <taxon>Lachnospirales</taxon>
        <taxon>Lachnospiraceae</taxon>
        <taxon>Lachnospiraceae incertae sedis</taxon>
        <taxon>Candidatus Merdiplasma</taxon>
    </lineage>
</organism>
<dbReference type="AlphaFoldDB" id="A0A9D1T849"/>
<dbReference type="Proteomes" id="UP000886889">
    <property type="component" value="Unassembled WGS sequence"/>
</dbReference>
<gene>
    <name evidence="2 4" type="primary">larC</name>
    <name evidence="4" type="ORF">IAC80_05430</name>
</gene>
<comment type="function">
    <text evidence="2">Involved in the biosynthesis of a nickel-pincer cofactor ((SCS)Ni(II) pincer complex). Binds Ni(2+), and functions in nickel delivery to pyridinium-3,5-bisthiocarboxylic acid mononucleotide (P2TMN), to form the mature cofactor. Is thus probably required for the activation of nickel-pincer cofactor-dependent enzymes.</text>
</comment>
<comment type="caution">
    <text evidence="4">The sequence shown here is derived from an EMBL/GenBank/DDBJ whole genome shotgun (WGS) entry which is preliminary data.</text>
</comment>
<proteinExistence type="inferred from homology"/>
<feature type="compositionally biased region" description="Basic residues" evidence="3">
    <location>
        <begin position="108"/>
        <end position="117"/>
    </location>
</feature>
<dbReference type="GO" id="GO:0051604">
    <property type="term" value="P:protein maturation"/>
    <property type="evidence" value="ECO:0007669"/>
    <property type="project" value="UniProtKB-UniRule"/>
</dbReference>
<accession>A0A9D1T849</accession>
<dbReference type="NCBIfam" id="TIGR00299">
    <property type="entry name" value="nickel pincer cofactor biosynthesis protein LarC"/>
    <property type="match status" value="1"/>
</dbReference>
<dbReference type="PANTHER" id="PTHR36566:SF1">
    <property type="entry name" value="PYRIDINIUM-3,5-BISTHIOCARBOXYLIC ACID MONONUCLEOTIDE NICKEL INSERTION PROTEIN"/>
    <property type="match status" value="1"/>
</dbReference>
<comment type="catalytic activity">
    <reaction evidence="2">
        <text>Ni(II)-pyridinium-3,5-bisthiocarboxylate mononucleotide = pyridinium-3,5-bisthiocarboxylate mononucleotide + Ni(2+)</text>
        <dbReference type="Rhea" id="RHEA:54784"/>
        <dbReference type="ChEBI" id="CHEBI:49786"/>
        <dbReference type="ChEBI" id="CHEBI:137372"/>
        <dbReference type="ChEBI" id="CHEBI:137373"/>
        <dbReference type="EC" id="4.99.1.12"/>
    </reaction>
</comment>
<feature type="region of interest" description="Disordered" evidence="3">
    <location>
        <begin position="85"/>
        <end position="117"/>
    </location>
</feature>
<name>A0A9D1T849_9FIRM</name>
<evidence type="ECO:0000313" key="5">
    <source>
        <dbReference type="Proteomes" id="UP000886889"/>
    </source>
</evidence>
<dbReference type="PANTHER" id="PTHR36566">
    <property type="entry name" value="NICKEL INSERTION PROTEIN-RELATED"/>
    <property type="match status" value="1"/>
</dbReference>
<reference evidence="4" key="1">
    <citation type="submission" date="2020-10" db="EMBL/GenBank/DDBJ databases">
        <authorList>
            <person name="Gilroy R."/>
        </authorList>
    </citation>
    <scope>NUCLEOTIDE SEQUENCE</scope>
    <source>
        <strain evidence="4">ChiBcec6-7307</strain>
    </source>
</reference>
<reference evidence="4" key="2">
    <citation type="journal article" date="2021" name="PeerJ">
        <title>Extensive microbial diversity within the chicken gut microbiome revealed by metagenomics and culture.</title>
        <authorList>
            <person name="Gilroy R."/>
            <person name="Ravi A."/>
            <person name="Getino M."/>
            <person name="Pursley I."/>
            <person name="Horton D.L."/>
            <person name="Alikhan N.F."/>
            <person name="Baker D."/>
            <person name="Gharbi K."/>
            <person name="Hall N."/>
            <person name="Watson M."/>
            <person name="Adriaenssens E.M."/>
            <person name="Foster-Nyarko E."/>
            <person name="Jarju S."/>
            <person name="Secka A."/>
            <person name="Antonio M."/>
            <person name="Oren A."/>
            <person name="Chaudhuri R.R."/>
            <person name="La Ragione R."/>
            <person name="Hildebrand F."/>
            <person name="Pallen M.J."/>
        </authorList>
    </citation>
    <scope>NUCLEOTIDE SEQUENCE</scope>
    <source>
        <strain evidence="4">ChiBcec6-7307</strain>
    </source>
</reference>
<comment type="similarity">
    <text evidence="2">Belongs to the LarC family.</text>
</comment>
<evidence type="ECO:0000256" key="1">
    <source>
        <dbReference type="ARBA" id="ARBA00022596"/>
    </source>
</evidence>
<evidence type="ECO:0000256" key="2">
    <source>
        <dbReference type="HAMAP-Rule" id="MF_01074"/>
    </source>
</evidence>
<protein>
    <recommendedName>
        <fullName evidence="2">Pyridinium-3,5-bisthiocarboxylic acid mononucleotide nickel insertion protein</fullName>
        <shortName evidence="2">P2TMN nickel insertion protein</shortName>
        <ecNumber evidence="2">4.99.1.12</ecNumber>
    </recommendedName>
    <alternativeName>
        <fullName evidence="2">Nickel-pincer cofactor biosynthesis protein LarC</fullName>
    </alternativeName>
</protein>
<dbReference type="EMBL" id="DVOS01000046">
    <property type="protein sequence ID" value="HIV23364.1"/>
    <property type="molecule type" value="Genomic_DNA"/>
</dbReference>
<dbReference type="Gene3D" id="3.30.70.1380">
    <property type="entry name" value="Transcriptional regulatory protein pf0864 domain like"/>
    <property type="match status" value="1"/>
</dbReference>